<reference evidence="2" key="1">
    <citation type="journal article" date="2011" name="PLoS Genet.">
        <title>Genomic analysis of the necrotrophic fungal pathogens Sclerotinia sclerotiorum and Botrytis cinerea.</title>
        <authorList>
            <person name="Amselem J."/>
            <person name="Cuomo C.A."/>
            <person name="van Kan J.A."/>
            <person name="Viaud M."/>
            <person name="Benito E.P."/>
            <person name="Couloux A."/>
            <person name="Coutinho P.M."/>
            <person name="de Vries R.P."/>
            <person name="Dyer P.S."/>
            <person name="Fillinger S."/>
            <person name="Fournier E."/>
            <person name="Gout L."/>
            <person name="Hahn M."/>
            <person name="Kohn L."/>
            <person name="Lapalu N."/>
            <person name="Plummer K.M."/>
            <person name="Pradier J.M."/>
            <person name="Quevillon E."/>
            <person name="Sharon A."/>
            <person name="Simon A."/>
            <person name="ten Have A."/>
            <person name="Tudzynski B."/>
            <person name="Tudzynski P."/>
            <person name="Wincker P."/>
            <person name="Andrew M."/>
            <person name="Anthouard V."/>
            <person name="Beever R.E."/>
            <person name="Beffa R."/>
            <person name="Benoit I."/>
            <person name="Bouzid O."/>
            <person name="Brault B."/>
            <person name="Chen Z."/>
            <person name="Choquer M."/>
            <person name="Collemare J."/>
            <person name="Cotton P."/>
            <person name="Danchin E.G."/>
            <person name="Da Silva C."/>
            <person name="Gautier A."/>
            <person name="Giraud C."/>
            <person name="Giraud T."/>
            <person name="Gonzalez C."/>
            <person name="Grossetete S."/>
            <person name="Guldener U."/>
            <person name="Henrissat B."/>
            <person name="Howlett B.J."/>
            <person name="Kodira C."/>
            <person name="Kretschmer M."/>
            <person name="Lappartient A."/>
            <person name="Leroch M."/>
            <person name="Levis C."/>
            <person name="Mauceli E."/>
            <person name="Neuveglise C."/>
            <person name="Oeser B."/>
            <person name="Pearson M."/>
            <person name="Poulain J."/>
            <person name="Poussereau N."/>
            <person name="Quesneville H."/>
            <person name="Rascle C."/>
            <person name="Schumacher J."/>
            <person name="Segurens B."/>
            <person name="Sexton A."/>
            <person name="Silva E."/>
            <person name="Sirven C."/>
            <person name="Soanes D.M."/>
            <person name="Talbot N.J."/>
            <person name="Templeton M."/>
            <person name="Yandava C."/>
            <person name="Yarden O."/>
            <person name="Zeng Q."/>
            <person name="Rollins J.A."/>
            <person name="Lebrun M.H."/>
            <person name="Dickman M."/>
        </authorList>
    </citation>
    <scope>NUCLEOTIDE SEQUENCE [LARGE SCALE GENOMIC DNA]</scope>
    <source>
        <strain evidence="2">ATCC 18683 / 1980 / Ss-1</strain>
    </source>
</reference>
<dbReference type="RefSeq" id="XP_001596928.1">
    <property type="nucleotide sequence ID" value="XM_001596878.1"/>
</dbReference>
<dbReference type="EMBL" id="CH476622">
    <property type="protein sequence ID" value="EDN96196.1"/>
    <property type="molecule type" value="Genomic_DNA"/>
</dbReference>
<dbReference type="HOGENOM" id="CLU_1918342_0_0_1"/>
<keyword evidence="2" id="KW-1185">Reference proteome</keyword>
<name>A7E744_SCLS1</name>
<evidence type="ECO:0000313" key="1">
    <source>
        <dbReference type="EMBL" id="EDN96196.1"/>
    </source>
</evidence>
<dbReference type="KEGG" id="ssl:SS1G_01120"/>
<proteinExistence type="predicted"/>
<organism evidence="1 2">
    <name type="scientific">Sclerotinia sclerotiorum (strain ATCC 18683 / 1980 / Ss-1)</name>
    <name type="common">White mold</name>
    <name type="synonym">Whetzelinia sclerotiorum</name>
    <dbReference type="NCBI Taxonomy" id="665079"/>
    <lineage>
        <taxon>Eukaryota</taxon>
        <taxon>Fungi</taxon>
        <taxon>Dikarya</taxon>
        <taxon>Ascomycota</taxon>
        <taxon>Pezizomycotina</taxon>
        <taxon>Leotiomycetes</taxon>
        <taxon>Helotiales</taxon>
        <taxon>Sclerotiniaceae</taxon>
        <taxon>Sclerotinia</taxon>
    </lineage>
</organism>
<dbReference type="Proteomes" id="UP000001312">
    <property type="component" value="Unassembled WGS sequence"/>
</dbReference>
<protein>
    <submittedName>
        <fullName evidence="1">Uncharacterized protein</fullName>
    </submittedName>
</protein>
<dbReference type="InParanoid" id="A7E744"/>
<accession>A7E744</accession>
<evidence type="ECO:0000313" key="2">
    <source>
        <dbReference type="Proteomes" id="UP000001312"/>
    </source>
</evidence>
<dbReference type="GeneID" id="5494033"/>
<dbReference type="AlphaFoldDB" id="A7E744"/>
<gene>
    <name evidence="1" type="ORF">SS1G_01120</name>
</gene>
<sequence>MYVMHLHTILASQSAYINCLIVSYIHRDPTSQLLSTPISRHLATPISGSLVQDFAYPHTYRIYKEYTPRIRTHRKLIREPKGQQLNPTFVHESGEKKPYPTVHTYLRTDSAGHGGYAVMIWCFELRFWIGLI</sequence>